<dbReference type="InterPro" id="IPR053137">
    <property type="entry name" value="NLR-like"/>
</dbReference>
<evidence type="ECO:0000313" key="1">
    <source>
        <dbReference type="EMBL" id="CZT20349.1"/>
    </source>
</evidence>
<dbReference type="PANTHER" id="PTHR46082:SF11">
    <property type="entry name" value="AAA+ ATPASE DOMAIN-CONTAINING PROTEIN-RELATED"/>
    <property type="match status" value="1"/>
</dbReference>
<accession>A0A2D3VF09</accession>
<dbReference type="EMBL" id="FJUY01000009">
    <property type="protein sequence ID" value="CZT20349.1"/>
    <property type="molecule type" value="Genomic_DNA"/>
</dbReference>
<dbReference type="SUPFAM" id="SSF53167">
    <property type="entry name" value="Purine and uridine phosphorylases"/>
    <property type="match status" value="1"/>
</dbReference>
<organism evidence="1 2">
    <name type="scientific">Ramularia collo-cygni</name>
    <dbReference type="NCBI Taxonomy" id="112498"/>
    <lineage>
        <taxon>Eukaryota</taxon>
        <taxon>Fungi</taxon>
        <taxon>Dikarya</taxon>
        <taxon>Ascomycota</taxon>
        <taxon>Pezizomycotina</taxon>
        <taxon>Dothideomycetes</taxon>
        <taxon>Dothideomycetidae</taxon>
        <taxon>Mycosphaerellales</taxon>
        <taxon>Mycosphaerellaceae</taxon>
        <taxon>Ramularia</taxon>
    </lineage>
</organism>
<protein>
    <submittedName>
        <fullName evidence="1">Related to Pfs domain protein</fullName>
    </submittedName>
</protein>
<evidence type="ECO:0000313" key="2">
    <source>
        <dbReference type="Proteomes" id="UP000225277"/>
    </source>
</evidence>
<dbReference type="OrthoDB" id="3847045at2759"/>
<dbReference type="Gene3D" id="3.40.50.1580">
    <property type="entry name" value="Nucleoside phosphorylase domain"/>
    <property type="match status" value="1"/>
</dbReference>
<dbReference type="GeneID" id="35601349"/>
<dbReference type="RefSeq" id="XP_023627238.1">
    <property type="nucleotide sequence ID" value="XM_023771470.1"/>
</dbReference>
<dbReference type="PANTHER" id="PTHR46082">
    <property type="entry name" value="ATP/GTP-BINDING PROTEIN-RELATED"/>
    <property type="match status" value="1"/>
</dbReference>
<dbReference type="AlphaFoldDB" id="A0A2D3VF09"/>
<name>A0A2D3VF09_9PEZI</name>
<dbReference type="GO" id="GO:0009116">
    <property type="term" value="P:nucleoside metabolic process"/>
    <property type="evidence" value="ECO:0007669"/>
    <property type="project" value="InterPro"/>
</dbReference>
<keyword evidence="2" id="KW-1185">Reference proteome</keyword>
<dbReference type="InterPro" id="IPR035994">
    <property type="entry name" value="Nucleoside_phosphorylase_sf"/>
</dbReference>
<reference evidence="1 2" key="1">
    <citation type="submission" date="2016-03" db="EMBL/GenBank/DDBJ databases">
        <authorList>
            <person name="Ploux O."/>
        </authorList>
    </citation>
    <scope>NUCLEOTIDE SEQUENCE [LARGE SCALE GENOMIC DNA]</scope>
    <source>
        <strain evidence="1 2">URUG2</strain>
    </source>
</reference>
<gene>
    <name evidence="1" type="ORF">RCC_06208</name>
</gene>
<sequence>MGCLPDSQMGTGPAASVAAEMGAMFPSLRFGLLVGVGGGVWSEDHDVRLGDVVVSRPDKDNNNGGVIQYDYGKAIQGGEFQETGILNLPPTILLSSLGKLRSTPAAKSQFFPYLKSFEAFDDDSPEFARRPTAKDRLFKPEFGHVKKEATCRNCDAEHEIYREERLNARSKVHYGTIASGNQVMKDAEKRDTIAEGRGILCFEMEAAGLMNQFPCLVVRGICDYCDSHKNKAWQPYAAAAAAAWAKELLRNVSPGELRGERTIQAQGL</sequence>
<dbReference type="Proteomes" id="UP000225277">
    <property type="component" value="Unassembled WGS sequence"/>
</dbReference>
<dbReference type="GO" id="GO:0003824">
    <property type="term" value="F:catalytic activity"/>
    <property type="evidence" value="ECO:0007669"/>
    <property type="project" value="InterPro"/>
</dbReference>
<proteinExistence type="predicted"/>